<dbReference type="PRINTS" id="PR01410">
    <property type="entry name" value="CCBIOGENESIS"/>
</dbReference>
<dbReference type="OrthoDB" id="9761451at2"/>
<feature type="transmembrane region" description="Helical" evidence="10">
    <location>
        <begin position="254"/>
        <end position="270"/>
    </location>
</feature>
<dbReference type="GO" id="GO:0020037">
    <property type="term" value="F:heme binding"/>
    <property type="evidence" value="ECO:0007669"/>
    <property type="project" value="InterPro"/>
</dbReference>
<evidence type="ECO:0000259" key="11">
    <source>
        <dbReference type="Pfam" id="PF01578"/>
    </source>
</evidence>
<feature type="transmembrane region" description="Helical" evidence="10">
    <location>
        <begin position="493"/>
        <end position="516"/>
    </location>
</feature>
<keyword evidence="5 10" id="KW-0812">Transmembrane</keyword>
<evidence type="ECO:0000256" key="7">
    <source>
        <dbReference type="ARBA" id="ARBA00022989"/>
    </source>
</evidence>
<dbReference type="InterPro" id="IPR032523">
    <property type="entry name" value="CcmF_C"/>
</dbReference>
<keyword evidence="13" id="KW-0456">Lyase</keyword>
<feature type="transmembrane region" description="Helical" evidence="10">
    <location>
        <begin position="125"/>
        <end position="146"/>
    </location>
</feature>
<comment type="similarity">
    <text evidence="2">Belongs to the CcmF/CycK/Ccl1/NrfE/CcsA family.</text>
</comment>
<feature type="transmembrane region" description="Helical" evidence="10">
    <location>
        <begin position="182"/>
        <end position="202"/>
    </location>
</feature>
<feature type="domain" description="Cytochrome c assembly protein" evidence="11">
    <location>
        <begin position="93"/>
        <end position="300"/>
    </location>
</feature>
<dbReference type="EMBL" id="PNRF01000013">
    <property type="protein sequence ID" value="PMR76089.1"/>
    <property type="molecule type" value="Genomic_DNA"/>
</dbReference>
<dbReference type="PRINTS" id="PR01411">
    <property type="entry name" value="CCMFBIOGNSIS"/>
</dbReference>
<feature type="transmembrane region" description="Helical" evidence="10">
    <location>
        <begin position="214"/>
        <end position="234"/>
    </location>
</feature>
<feature type="transmembrane region" description="Helical" evidence="10">
    <location>
        <begin position="454"/>
        <end position="472"/>
    </location>
</feature>
<keyword evidence="14" id="KW-1185">Reference proteome</keyword>
<proteinExistence type="inferred from homology"/>
<feature type="transmembrane region" description="Helical" evidence="10">
    <location>
        <begin position="430"/>
        <end position="448"/>
    </location>
</feature>
<dbReference type="PANTHER" id="PTHR43653">
    <property type="entry name" value="CYTOCHROME C ASSEMBLY PROTEIN-RELATED"/>
    <property type="match status" value="1"/>
</dbReference>
<sequence>MQIQMIPEIGHFALVIALLLAMAQTLMPLAGASLRRPLLMAYARPMASGQFLFVAIAYAALTASYMLDDFSVLNVANNSNSMLPWYYKFSAVWGNHEGSVLLWSLMLAGWGFFAARYSRELPRDMVARVIGVLGAVCVGFLLFILITSNPFERILPNVPQDGADLNPLLQDIGLILHPPMLYMGYVGFSVVFAFAIAALLGGRLDAAWARWARPWTNLAWAFLTIGIALGSWWAYYELGWGGWWFWDPVENASLLPWLTGTALMHSLAVTEKRGSFKSWTLLLAITTFSLSLLGTFLVRSGVLTSVHAFANDPSRGFFILVLLGITVGLSLLIFALRAPRVSHKTSFNWLSRDALLLINNIMLVIITVTVLMGTVYPLLLDALDLGKISVGPPYFNALFVPLTVIMCIFMGLGPIARWKQTDARALVKRLWLAGVAALAIGIIMPFIFGNEWNAWVAIGLVTAMWIVLPMFRDIFEKTRHAPTRLAGLKKLSLAYWGMQLGHLGVAVTIIGVAVVSNYNIERNVRMSIGDSAQVAGYTFTMTELTSRRGANFLADRAVIEVQRDGSRRSFTMTPEKRLYIARGMPMTQVALRPGLFRDLYVAMGEDLGDNSWAMRVQYKPFVRWLWLGGLLMAGGGVLAVIDRRYRRLATSRDPEEEAATVAKPREATA</sequence>
<dbReference type="GO" id="GO:0017004">
    <property type="term" value="P:cytochrome complex assembly"/>
    <property type="evidence" value="ECO:0007669"/>
    <property type="project" value="UniProtKB-KW"/>
</dbReference>
<feature type="transmembrane region" description="Helical" evidence="10">
    <location>
        <begin position="399"/>
        <end position="418"/>
    </location>
</feature>
<gene>
    <name evidence="13" type="ORF">C1H69_06835</name>
</gene>
<accession>A0A2N7U6P0</accession>
<keyword evidence="6" id="KW-0201">Cytochrome c-type biogenesis</keyword>
<keyword evidence="4" id="KW-0997">Cell inner membrane</keyword>
<dbReference type="Proteomes" id="UP000235803">
    <property type="component" value="Unassembled WGS sequence"/>
</dbReference>
<evidence type="ECO:0000256" key="2">
    <source>
        <dbReference type="ARBA" id="ARBA00009186"/>
    </source>
</evidence>
<feature type="transmembrane region" description="Helical" evidence="10">
    <location>
        <begin position="357"/>
        <end position="379"/>
    </location>
</feature>
<dbReference type="NCBIfam" id="TIGR00353">
    <property type="entry name" value="nrfE"/>
    <property type="match status" value="1"/>
</dbReference>
<feature type="transmembrane region" description="Helical" evidence="10">
    <location>
        <begin position="46"/>
        <end position="67"/>
    </location>
</feature>
<keyword evidence="3" id="KW-1003">Cell membrane</keyword>
<evidence type="ECO:0000256" key="3">
    <source>
        <dbReference type="ARBA" id="ARBA00022475"/>
    </source>
</evidence>
<dbReference type="GO" id="GO:0005886">
    <property type="term" value="C:plasma membrane"/>
    <property type="evidence" value="ECO:0007669"/>
    <property type="project" value="UniProtKB-SubCell"/>
</dbReference>
<feature type="transmembrane region" description="Helical" evidence="10">
    <location>
        <begin position="317"/>
        <end position="336"/>
    </location>
</feature>
<feature type="domain" description="Cytochrome c-type biogenesis protein CcmF C-terminal" evidence="12">
    <location>
        <begin position="320"/>
        <end position="643"/>
    </location>
</feature>
<evidence type="ECO:0000256" key="6">
    <source>
        <dbReference type="ARBA" id="ARBA00022748"/>
    </source>
</evidence>
<dbReference type="GO" id="GO:0016829">
    <property type="term" value="F:lyase activity"/>
    <property type="evidence" value="ECO:0007669"/>
    <property type="project" value="UniProtKB-KW"/>
</dbReference>
<evidence type="ECO:0000256" key="5">
    <source>
        <dbReference type="ARBA" id="ARBA00022692"/>
    </source>
</evidence>
<feature type="transmembrane region" description="Helical" evidence="10">
    <location>
        <begin position="100"/>
        <end position="118"/>
    </location>
</feature>
<evidence type="ECO:0000256" key="10">
    <source>
        <dbReference type="SAM" id="Phobius"/>
    </source>
</evidence>
<keyword evidence="7 10" id="KW-1133">Transmembrane helix</keyword>
<dbReference type="AlphaFoldDB" id="A0A2N7U6P0"/>
<dbReference type="RefSeq" id="WP_102652662.1">
    <property type="nucleotide sequence ID" value="NZ_PNRF01000013.1"/>
</dbReference>
<evidence type="ECO:0000256" key="8">
    <source>
        <dbReference type="ARBA" id="ARBA00023136"/>
    </source>
</evidence>
<dbReference type="GO" id="GO:0015232">
    <property type="term" value="F:heme transmembrane transporter activity"/>
    <property type="evidence" value="ECO:0007669"/>
    <property type="project" value="InterPro"/>
</dbReference>
<evidence type="ECO:0000256" key="4">
    <source>
        <dbReference type="ARBA" id="ARBA00022519"/>
    </source>
</evidence>
<comment type="caution">
    <text evidence="13">The sequence shown here is derived from an EMBL/GenBank/DDBJ whole genome shotgun (WGS) entry which is preliminary data.</text>
</comment>
<keyword evidence="8 10" id="KW-0472">Membrane</keyword>
<evidence type="ECO:0000313" key="14">
    <source>
        <dbReference type="Proteomes" id="UP000235803"/>
    </source>
</evidence>
<dbReference type="InterPro" id="IPR003567">
    <property type="entry name" value="Cyt_c_biogenesis"/>
</dbReference>
<comment type="subcellular location">
    <subcellularLocation>
        <location evidence="1">Cell inner membrane</location>
        <topology evidence="1">Multi-pass membrane protein</topology>
    </subcellularLocation>
</comment>
<dbReference type="InterPro" id="IPR003568">
    <property type="entry name" value="Cyt_c_biogenesis_CcmF"/>
</dbReference>
<protein>
    <submittedName>
        <fullName evidence="13">Heme lyase NrfEFG subunit NrfE</fullName>
    </submittedName>
</protein>
<name>A0A2N7U6P0_9GAMM</name>
<feature type="transmembrane region" description="Helical" evidence="10">
    <location>
        <begin position="12"/>
        <end position="34"/>
    </location>
</feature>
<feature type="transmembrane region" description="Helical" evidence="10">
    <location>
        <begin position="621"/>
        <end position="641"/>
    </location>
</feature>
<reference evidence="13 14" key="1">
    <citation type="submission" date="2018-01" db="EMBL/GenBank/DDBJ databases">
        <title>Halomonas endophytica sp. nov., isolated from storage liquid in the stems of Populus euphratica.</title>
        <authorList>
            <person name="Chen C."/>
        </authorList>
    </citation>
    <scope>NUCLEOTIDE SEQUENCE [LARGE SCALE GENOMIC DNA]</scope>
    <source>
        <strain evidence="13 14">MC28</strain>
    </source>
</reference>
<evidence type="ECO:0000259" key="12">
    <source>
        <dbReference type="Pfam" id="PF16327"/>
    </source>
</evidence>
<dbReference type="Pfam" id="PF01578">
    <property type="entry name" value="Cytochrom_C_asm"/>
    <property type="match status" value="1"/>
</dbReference>
<feature type="transmembrane region" description="Helical" evidence="10">
    <location>
        <begin position="279"/>
        <end position="297"/>
    </location>
</feature>
<dbReference type="Pfam" id="PF16327">
    <property type="entry name" value="CcmF_C"/>
    <property type="match status" value="1"/>
</dbReference>
<evidence type="ECO:0000313" key="13">
    <source>
        <dbReference type="EMBL" id="PMR76089.1"/>
    </source>
</evidence>
<dbReference type="InterPro" id="IPR002541">
    <property type="entry name" value="Cyt_c_assembly"/>
</dbReference>
<dbReference type="NCBIfam" id="NF007691">
    <property type="entry name" value="PRK10369.1"/>
    <property type="match status" value="1"/>
</dbReference>
<evidence type="ECO:0000256" key="9">
    <source>
        <dbReference type="ARBA" id="ARBA00037230"/>
    </source>
</evidence>
<comment type="function">
    <text evidence="9">Required for the biogenesis of c-type cytochromes. Possible subunit of a heme lyase.</text>
</comment>
<dbReference type="PANTHER" id="PTHR43653:SF1">
    <property type="entry name" value="CYTOCHROME C-TYPE BIOGENESIS PROTEIN CCMF"/>
    <property type="match status" value="1"/>
</dbReference>
<organism evidence="13 14">
    <name type="scientific">Billgrantia endophytica</name>
    <dbReference type="NCBI Taxonomy" id="2033802"/>
    <lineage>
        <taxon>Bacteria</taxon>
        <taxon>Pseudomonadati</taxon>
        <taxon>Pseudomonadota</taxon>
        <taxon>Gammaproteobacteria</taxon>
        <taxon>Oceanospirillales</taxon>
        <taxon>Halomonadaceae</taxon>
        <taxon>Billgrantia</taxon>
    </lineage>
</organism>
<evidence type="ECO:0000256" key="1">
    <source>
        <dbReference type="ARBA" id="ARBA00004429"/>
    </source>
</evidence>